<feature type="transmembrane region" description="Helical" evidence="1">
    <location>
        <begin position="12"/>
        <end position="30"/>
    </location>
</feature>
<keyword evidence="1" id="KW-1133">Transmembrane helix</keyword>
<evidence type="ECO:0000256" key="1">
    <source>
        <dbReference type="SAM" id="Phobius"/>
    </source>
</evidence>
<dbReference type="EMBL" id="CP007536">
    <property type="protein sequence ID" value="AIC14370.1"/>
    <property type="molecule type" value="Genomic_DNA"/>
</dbReference>
<evidence type="ECO:0000313" key="3">
    <source>
        <dbReference type="Proteomes" id="UP000027093"/>
    </source>
</evidence>
<keyword evidence="1" id="KW-0472">Membrane</keyword>
<accession>A0A060HG83</accession>
<organism evidence="2 3">
    <name type="scientific">Nitrososphaera viennensis EN76</name>
    <dbReference type="NCBI Taxonomy" id="926571"/>
    <lineage>
        <taxon>Archaea</taxon>
        <taxon>Nitrososphaerota</taxon>
        <taxon>Nitrososphaeria</taxon>
        <taxon>Nitrososphaerales</taxon>
        <taxon>Nitrososphaeraceae</taxon>
        <taxon>Nitrososphaera</taxon>
    </lineage>
</organism>
<keyword evidence="3" id="KW-1185">Reference proteome</keyword>
<dbReference type="KEGG" id="nvn:NVIE_001870"/>
<dbReference type="Proteomes" id="UP000027093">
    <property type="component" value="Chromosome"/>
</dbReference>
<gene>
    <name evidence="2" type="ORF">NVIE_001870</name>
</gene>
<dbReference type="STRING" id="926571.NVIE_001870"/>
<proteinExistence type="predicted"/>
<reference evidence="2 3" key="1">
    <citation type="journal article" date="2014" name="Int. J. Syst. Evol. Microbiol.">
        <title>Nitrososphaera viennensis gen. nov., sp. nov., an aerobic and mesophilic, ammonia-oxidizing archaeon from soil and a member of the archaeal phylum Thaumarchaeota.</title>
        <authorList>
            <person name="Stieglmeier M."/>
            <person name="Klingl A."/>
            <person name="Alves R.J."/>
            <person name="Rittmann S.K."/>
            <person name="Melcher M."/>
            <person name="Leisch N."/>
            <person name="Schleper C."/>
        </authorList>
    </citation>
    <scope>NUCLEOTIDE SEQUENCE [LARGE SCALE GENOMIC DNA]</scope>
    <source>
        <strain evidence="2">EN76</strain>
    </source>
</reference>
<feature type="transmembrane region" description="Helical" evidence="1">
    <location>
        <begin position="50"/>
        <end position="72"/>
    </location>
</feature>
<evidence type="ECO:0000313" key="2">
    <source>
        <dbReference type="EMBL" id="AIC14370.1"/>
    </source>
</evidence>
<name>A0A060HG83_9ARCH</name>
<keyword evidence="1" id="KW-0812">Transmembrane</keyword>
<dbReference type="AlphaFoldDB" id="A0A060HG83"/>
<protein>
    <submittedName>
        <fullName evidence="2">Uncharacterized protein</fullName>
    </submittedName>
</protein>
<dbReference type="HOGENOM" id="CLU_186515_0_0_2"/>
<sequence length="75" mass="7947">MQKKEMKAKLVALGGVIMAAGAMLFLYVSMQPVTPECVGNCGIADSGGNLYLTSMLPIVIVTLGGWMMALGIRRK</sequence>